<keyword evidence="9" id="KW-1185">Reference proteome</keyword>
<dbReference type="RefSeq" id="XP_014556205.1">
    <property type="nucleotide sequence ID" value="XM_014700719.1"/>
</dbReference>
<evidence type="ECO:0000256" key="6">
    <source>
        <dbReference type="SAM" id="Phobius"/>
    </source>
</evidence>
<evidence type="ECO:0000256" key="3">
    <source>
        <dbReference type="ARBA" id="ARBA00022989"/>
    </source>
</evidence>
<dbReference type="Proteomes" id="UP000054337">
    <property type="component" value="Unassembled WGS sequence"/>
</dbReference>
<dbReference type="GO" id="GO:0016020">
    <property type="term" value="C:membrane"/>
    <property type="evidence" value="ECO:0007669"/>
    <property type="project" value="UniProtKB-SubCell"/>
</dbReference>
<evidence type="ECO:0000256" key="2">
    <source>
        <dbReference type="ARBA" id="ARBA00022692"/>
    </source>
</evidence>
<dbReference type="OrthoDB" id="4682787at2759"/>
<evidence type="ECO:0000313" key="9">
    <source>
        <dbReference type="Proteomes" id="UP000054337"/>
    </source>
</evidence>
<comment type="subcellular location">
    <subcellularLocation>
        <location evidence="1">Membrane</location>
        <topology evidence="1">Multi-pass membrane protein</topology>
    </subcellularLocation>
</comment>
<feature type="transmembrane region" description="Helical" evidence="6">
    <location>
        <begin position="212"/>
        <end position="231"/>
    </location>
</feature>
<evidence type="ECO:0000256" key="1">
    <source>
        <dbReference type="ARBA" id="ARBA00004141"/>
    </source>
</evidence>
<sequence length="372" mass="42154">MSEPQQKHWPDRAPNILVPTTILCVLSTLVLAWRISYTIRCSRKLSLSDCLMTIAAILSIVATGVRYRTCFHGQGRHIMDPSIRKPYDILQYSYYLWIGQTINIIAVAILKYSICSYLLLMRFSRVYLAIVWASVLMVTTLNFVLPVMGMFCQTPFEANWNKSVKSKCFMTPNETIMYTQGVSNCVTDLVYIAAPIAYLSTLQLRKRAKWRLRIVFCLGSIATACSIAETIEMSALKKTRDPTWEGSNLNIWSACELSVGVLVASLPPLGKPIDSMLDRILPSSFLVTDPDNCPYNNGLPMFSISKQFTTGSKPTRERTRSKNYDDRDSDKYILKEAEQLENDEIIRTISHGVCIDEHPGTQIADRIHKDHD</sequence>
<name>W7E8C1_BIPV3</name>
<feature type="transmembrane region" description="Helical" evidence="6">
    <location>
        <begin position="126"/>
        <end position="156"/>
    </location>
</feature>
<gene>
    <name evidence="8" type="ORF">COCVIDRAFT_16353</name>
</gene>
<dbReference type="HOGENOM" id="CLU_028200_3_3_1"/>
<keyword evidence="3 6" id="KW-1133">Transmembrane helix</keyword>
<keyword evidence="2 6" id="KW-0812">Transmembrane</keyword>
<dbReference type="AlphaFoldDB" id="W7E8C1"/>
<feature type="transmembrane region" description="Helical" evidence="6">
    <location>
        <begin position="176"/>
        <end position="200"/>
    </location>
</feature>
<dbReference type="EMBL" id="KI968737">
    <property type="protein sequence ID" value="EUN26703.1"/>
    <property type="molecule type" value="Genomic_DNA"/>
</dbReference>
<evidence type="ECO:0000256" key="4">
    <source>
        <dbReference type="ARBA" id="ARBA00023136"/>
    </source>
</evidence>
<proteinExistence type="inferred from homology"/>
<feature type="transmembrane region" description="Helical" evidence="6">
    <location>
        <begin position="45"/>
        <end position="65"/>
    </location>
</feature>
<feature type="domain" description="Rhodopsin" evidence="7">
    <location>
        <begin position="34"/>
        <end position="273"/>
    </location>
</feature>
<feature type="transmembrane region" description="Helical" evidence="6">
    <location>
        <begin position="16"/>
        <end position="33"/>
    </location>
</feature>
<organism evidence="8 9">
    <name type="scientific">Bipolaris victoriae (strain FI3)</name>
    <name type="common">Victoria blight of oats agent</name>
    <name type="synonym">Cochliobolus victoriae</name>
    <dbReference type="NCBI Taxonomy" id="930091"/>
    <lineage>
        <taxon>Eukaryota</taxon>
        <taxon>Fungi</taxon>
        <taxon>Dikarya</taxon>
        <taxon>Ascomycota</taxon>
        <taxon>Pezizomycotina</taxon>
        <taxon>Dothideomycetes</taxon>
        <taxon>Pleosporomycetidae</taxon>
        <taxon>Pleosporales</taxon>
        <taxon>Pleosporineae</taxon>
        <taxon>Pleosporaceae</taxon>
        <taxon>Bipolaris</taxon>
    </lineage>
</organism>
<dbReference type="Pfam" id="PF20684">
    <property type="entry name" value="Fung_rhodopsin"/>
    <property type="match status" value="1"/>
</dbReference>
<dbReference type="InterPro" id="IPR052337">
    <property type="entry name" value="SAT4-like"/>
</dbReference>
<protein>
    <recommendedName>
        <fullName evidence="7">Rhodopsin domain-containing protein</fullName>
    </recommendedName>
</protein>
<evidence type="ECO:0000259" key="7">
    <source>
        <dbReference type="Pfam" id="PF20684"/>
    </source>
</evidence>
<feature type="transmembrane region" description="Helical" evidence="6">
    <location>
        <begin position="94"/>
        <end position="114"/>
    </location>
</feature>
<evidence type="ECO:0000256" key="5">
    <source>
        <dbReference type="ARBA" id="ARBA00038359"/>
    </source>
</evidence>
<accession>W7E8C1</accession>
<dbReference type="InterPro" id="IPR049326">
    <property type="entry name" value="Rhodopsin_dom_fungi"/>
</dbReference>
<evidence type="ECO:0000313" key="8">
    <source>
        <dbReference type="EMBL" id="EUN26703.1"/>
    </source>
</evidence>
<keyword evidence="4 6" id="KW-0472">Membrane</keyword>
<dbReference type="PANTHER" id="PTHR33048">
    <property type="entry name" value="PTH11-LIKE INTEGRAL MEMBRANE PROTEIN (AFU_ORTHOLOGUE AFUA_5G11245)"/>
    <property type="match status" value="1"/>
</dbReference>
<dbReference type="GeneID" id="26251806"/>
<comment type="similarity">
    <text evidence="5">Belongs to the SAT4 family.</text>
</comment>
<reference evidence="8 9" key="1">
    <citation type="journal article" date="2013" name="PLoS Genet.">
        <title>Comparative genome structure, secondary metabolite, and effector coding capacity across Cochliobolus pathogens.</title>
        <authorList>
            <person name="Condon B.J."/>
            <person name="Leng Y."/>
            <person name="Wu D."/>
            <person name="Bushley K.E."/>
            <person name="Ohm R.A."/>
            <person name="Otillar R."/>
            <person name="Martin J."/>
            <person name="Schackwitz W."/>
            <person name="Grimwood J."/>
            <person name="MohdZainudin N."/>
            <person name="Xue C."/>
            <person name="Wang R."/>
            <person name="Manning V.A."/>
            <person name="Dhillon B."/>
            <person name="Tu Z.J."/>
            <person name="Steffenson B.J."/>
            <person name="Salamov A."/>
            <person name="Sun H."/>
            <person name="Lowry S."/>
            <person name="LaButti K."/>
            <person name="Han J."/>
            <person name="Copeland A."/>
            <person name="Lindquist E."/>
            <person name="Barry K."/>
            <person name="Schmutz J."/>
            <person name="Baker S.E."/>
            <person name="Ciuffetti L.M."/>
            <person name="Grigoriev I.V."/>
            <person name="Zhong S."/>
            <person name="Turgeon B.G."/>
        </authorList>
    </citation>
    <scope>NUCLEOTIDE SEQUENCE [LARGE SCALE GENOMIC DNA]</scope>
    <source>
        <strain evidence="8 9">FI3</strain>
    </source>
</reference>
<dbReference type="PANTHER" id="PTHR33048:SF163">
    <property type="entry name" value="INTEGRAL MEMBRANE PROTEIN (AFU_ORTHOLOGUE AFUA_8G05510)"/>
    <property type="match status" value="1"/>
</dbReference>